<evidence type="ECO:0000259" key="3">
    <source>
        <dbReference type="PROSITE" id="PS51194"/>
    </source>
</evidence>
<evidence type="ECO:0000259" key="2">
    <source>
        <dbReference type="PROSITE" id="PS51192"/>
    </source>
</evidence>
<dbReference type="PROSITE" id="PS00690">
    <property type="entry name" value="DEAH_ATP_HELICASE"/>
    <property type="match status" value="1"/>
</dbReference>
<organism evidence="4 5">
    <name type="scientific">Phycomyces blakesleeanus</name>
    <dbReference type="NCBI Taxonomy" id="4837"/>
    <lineage>
        <taxon>Eukaryota</taxon>
        <taxon>Fungi</taxon>
        <taxon>Fungi incertae sedis</taxon>
        <taxon>Mucoromycota</taxon>
        <taxon>Mucoromycotina</taxon>
        <taxon>Mucoromycetes</taxon>
        <taxon>Mucorales</taxon>
        <taxon>Phycomycetaceae</taxon>
        <taxon>Phycomyces</taxon>
    </lineage>
</organism>
<keyword evidence="5" id="KW-1185">Reference proteome</keyword>
<dbReference type="SUPFAM" id="SSF52540">
    <property type="entry name" value="P-loop containing nucleoside triphosphate hydrolases"/>
    <property type="match status" value="1"/>
</dbReference>
<protein>
    <submittedName>
        <fullName evidence="4">P-loop containing nucleoside triphosphate hydrolase protein</fullName>
    </submittedName>
</protein>
<dbReference type="InterPro" id="IPR001650">
    <property type="entry name" value="Helicase_C-like"/>
</dbReference>
<evidence type="ECO:0000256" key="1">
    <source>
        <dbReference type="ARBA" id="ARBA00022801"/>
    </source>
</evidence>
<feature type="domain" description="Helicase ATP-binding" evidence="2">
    <location>
        <begin position="1"/>
        <end position="126"/>
    </location>
</feature>
<dbReference type="Pfam" id="PF00271">
    <property type="entry name" value="Helicase_C"/>
    <property type="match status" value="1"/>
</dbReference>
<dbReference type="EMBL" id="JBCLYO010000011">
    <property type="protein sequence ID" value="KAL0085038.1"/>
    <property type="molecule type" value="Genomic_DNA"/>
</dbReference>
<accession>A0ABR3AXX2</accession>
<dbReference type="PROSITE" id="PS51194">
    <property type="entry name" value="HELICASE_CTER"/>
    <property type="match status" value="1"/>
</dbReference>
<dbReference type="Proteomes" id="UP001448207">
    <property type="component" value="Unassembled WGS sequence"/>
</dbReference>
<dbReference type="GO" id="GO:0016787">
    <property type="term" value="F:hydrolase activity"/>
    <property type="evidence" value="ECO:0007669"/>
    <property type="project" value="UniProtKB-KW"/>
</dbReference>
<dbReference type="PROSITE" id="PS51192">
    <property type="entry name" value="HELICASE_ATP_BIND_1"/>
    <property type="match status" value="1"/>
</dbReference>
<dbReference type="PANTHER" id="PTHR18934">
    <property type="entry name" value="ATP-DEPENDENT RNA HELICASE"/>
    <property type="match status" value="1"/>
</dbReference>
<name>A0ABR3AXX2_PHYBL</name>
<dbReference type="InterPro" id="IPR027417">
    <property type="entry name" value="P-loop_NTPase"/>
</dbReference>
<dbReference type="PANTHER" id="PTHR18934:SF136">
    <property type="entry name" value="ATP-DEPENDENT RNA HELICASE DHX35-RELATED"/>
    <property type="match status" value="1"/>
</dbReference>
<reference evidence="4 5" key="1">
    <citation type="submission" date="2024-04" db="EMBL/GenBank/DDBJ databases">
        <title>Symmetric and asymmetric DNA N6-adenine methylation regulates different biological responses in Mucorales.</title>
        <authorList>
            <consortium name="Lawrence Berkeley National Laboratory"/>
            <person name="Lax C."/>
            <person name="Mondo S.J."/>
            <person name="Osorio-Concepcion M."/>
            <person name="Muszewska A."/>
            <person name="Corrochano-Luque M."/>
            <person name="Gutierrez G."/>
            <person name="Riley R."/>
            <person name="Lipzen A."/>
            <person name="Guo J."/>
            <person name="Hundley H."/>
            <person name="Amirebrahimi M."/>
            <person name="Ng V."/>
            <person name="Lorenzo-Gutierrez D."/>
            <person name="Binder U."/>
            <person name="Yang J."/>
            <person name="Song Y."/>
            <person name="Canovas D."/>
            <person name="Navarro E."/>
            <person name="Freitag M."/>
            <person name="Gabaldon T."/>
            <person name="Grigoriev I.V."/>
            <person name="Corrochano L.M."/>
            <person name="Nicolas F.E."/>
            <person name="Garre V."/>
        </authorList>
    </citation>
    <scope>NUCLEOTIDE SEQUENCE [LARGE SCALE GENOMIC DNA]</scope>
    <source>
        <strain evidence="4 5">L51</strain>
    </source>
</reference>
<keyword evidence="1 4" id="KW-0378">Hydrolase</keyword>
<sequence>MYYDQPRRIAATSVSLRVCEERNCRLGGEVGYLIRFDDQTSSQTRIKYMTDGMLFREIMIDPLLTKYSVIMIDEAHERSLYTDILLGVIKKIQKTRPDLRVIISSATLDAEAFYRFFNRNTSKDKSKDTASIISLEGRMHPVDIMYTDEPVSDYVEKAIQTVFDIHTQEPSGDVLIFMTGRDEVDTIVSELYERSKTLPSKYKELMPLPLYAGLTAEEQLSVFKPTPHNTRKVIVSTNIAEASVTLPDIVYVIDCGFVKVRTT</sequence>
<gene>
    <name evidence="4" type="ORF">J3Q64DRAFT_1111950</name>
</gene>
<comment type="caution">
    <text evidence="4">The sequence shown here is derived from an EMBL/GenBank/DDBJ whole genome shotgun (WGS) entry which is preliminary data.</text>
</comment>
<dbReference type="InterPro" id="IPR002464">
    <property type="entry name" value="DNA/RNA_helicase_DEAH_CS"/>
</dbReference>
<dbReference type="InterPro" id="IPR014001">
    <property type="entry name" value="Helicase_ATP-bd"/>
</dbReference>
<evidence type="ECO:0000313" key="5">
    <source>
        <dbReference type="Proteomes" id="UP001448207"/>
    </source>
</evidence>
<dbReference type="Gene3D" id="3.40.50.300">
    <property type="entry name" value="P-loop containing nucleotide triphosphate hydrolases"/>
    <property type="match status" value="2"/>
</dbReference>
<dbReference type="CDD" id="cd18791">
    <property type="entry name" value="SF2_C_RHA"/>
    <property type="match status" value="1"/>
</dbReference>
<proteinExistence type="predicted"/>
<feature type="domain" description="Helicase C-terminal" evidence="3">
    <location>
        <begin position="157"/>
        <end position="263"/>
    </location>
</feature>
<evidence type="ECO:0000313" key="4">
    <source>
        <dbReference type="EMBL" id="KAL0085038.1"/>
    </source>
</evidence>